<keyword evidence="2" id="KW-1185">Reference proteome</keyword>
<name>A0ABM7TCU0_9CLOT</name>
<dbReference type="RefSeq" id="WP_224033308.1">
    <property type="nucleotide sequence ID" value="NZ_AP024849.1"/>
</dbReference>
<protein>
    <submittedName>
        <fullName evidence="1">Uncharacterized protein</fullName>
    </submittedName>
</protein>
<sequence>MIKESGELRIRTTVAVEDKQILRIALDGINGLTFYPIAVIKKGDEDYYFICKVKTIIKNLGIKMVKVYIKVQDKKGPILLGVEEIV</sequence>
<reference evidence="2" key="1">
    <citation type="submission" date="2021-07" db="EMBL/GenBank/DDBJ databases">
        <title>Complete genome sequencing of a Clostridium isolate.</title>
        <authorList>
            <person name="Ueki A."/>
            <person name="Tonouchi A."/>
        </authorList>
    </citation>
    <scope>NUCLEOTIDE SEQUENCE [LARGE SCALE GENOMIC DNA]</scope>
    <source>
        <strain evidence="2">C5S11</strain>
    </source>
</reference>
<proteinExistence type="predicted"/>
<evidence type="ECO:0000313" key="2">
    <source>
        <dbReference type="Proteomes" id="UP000824633"/>
    </source>
</evidence>
<dbReference type="EMBL" id="AP024849">
    <property type="protein sequence ID" value="BCZ46911.1"/>
    <property type="molecule type" value="Genomic_DNA"/>
</dbReference>
<evidence type="ECO:0000313" key="1">
    <source>
        <dbReference type="EMBL" id="BCZ46911.1"/>
    </source>
</evidence>
<gene>
    <name evidence="1" type="ORF">psyc5s11_29780</name>
</gene>
<accession>A0ABM7TCU0</accession>
<dbReference type="Proteomes" id="UP000824633">
    <property type="component" value="Chromosome"/>
</dbReference>
<organism evidence="1 2">
    <name type="scientific">Clostridium gelidum</name>
    <dbReference type="NCBI Taxonomy" id="704125"/>
    <lineage>
        <taxon>Bacteria</taxon>
        <taxon>Bacillati</taxon>
        <taxon>Bacillota</taxon>
        <taxon>Clostridia</taxon>
        <taxon>Eubacteriales</taxon>
        <taxon>Clostridiaceae</taxon>
        <taxon>Clostridium</taxon>
    </lineage>
</organism>